<gene>
    <name evidence="12" type="ORF">CDO51_07595</name>
</gene>
<dbReference type="GO" id="GO:0005829">
    <property type="term" value="C:cytosol"/>
    <property type="evidence" value="ECO:0007669"/>
    <property type="project" value="TreeGrafter"/>
</dbReference>
<evidence type="ECO:0000256" key="7">
    <source>
        <dbReference type="ARBA" id="ARBA00024867"/>
    </source>
</evidence>
<evidence type="ECO:0000256" key="1">
    <source>
        <dbReference type="ARBA" id="ARBA00018672"/>
    </source>
</evidence>
<keyword evidence="6" id="KW-0804">Transcription</keyword>
<dbReference type="PANTHER" id="PTHR48111:SF40">
    <property type="entry name" value="PHOSPHATE REGULON TRANSCRIPTIONAL REGULATORY PROTEIN PHOB"/>
    <property type="match status" value="1"/>
</dbReference>
<dbReference type="CDD" id="cd00383">
    <property type="entry name" value="trans_reg_C"/>
    <property type="match status" value="1"/>
</dbReference>
<dbReference type="SMART" id="SM00448">
    <property type="entry name" value="REC"/>
    <property type="match status" value="1"/>
</dbReference>
<dbReference type="SUPFAM" id="SSF46894">
    <property type="entry name" value="C-terminal effector domain of the bipartite response regulators"/>
    <property type="match status" value="1"/>
</dbReference>
<dbReference type="Gene3D" id="3.40.50.2300">
    <property type="match status" value="1"/>
</dbReference>
<dbReference type="RefSeq" id="WP_089023691.1">
    <property type="nucleotide sequence ID" value="NZ_NIQC01000015.1"/>
</dbReference>
<dbReference type="Proteomes" id="UP000214588">
    <property type="component" value="Unassembled WGS sequence"/>
</dbReference>
<dbReference type="PROSITE" id="PS50110">
    <property type="entry name" value="RESPONSE_REGULATORY"/>
    <property type="match status" value="1"/>
</dbReference>
<evidence type="ECO:0000259" key="10">
    <source>
        <dbReference type="PROSITE" id="PS50110"/>
    </source>
</evidence>
<dbReference type="GO" id="GO:0032993">
    <property type="term" value="C:protein-DNA complex"/>
    <property type="evidence" value="ECO:0007669"/>
    <property type="project" value="TreeGrafter"/>
</dbReference>
<protein>
    <recommendedName>
        <fullName evidence="1">Stage 0 sporulation protein A homolog</fullName>
    </recommendedName>
</protein>
<dbReference type="Pfam" id="PF00072">
    <property type="entry name" value="Response_reg"/>
    <property type="match status" value="1"/>
</dbReference>
<organism evidence="12 13">
    <name type="scientific">Natranaerobius trueperi</name>
    <dbReference type="NCBI Taxonomy" id="759412"/>
    <lineage>
        <taxon>Bacteria</taxon>
        <taxon>Bacillati</taxon>
        <taxon>Bacillota</taxon>
        <taxon>Clostridia</taxon>
        <taxon>Natranaerobiales</taxon>
        <taxon>Natranaerobiaceae</taxon>
        <taxon>Natranaerobius</taxon>
    </lineage>
</organism>
<dbReference type="EMBL" id="NIQC01000015">
    <property type="protein sequence ID" value="OWZ83570.1"/>
    <property type="molecule type" value="Genomic_DNA"/>
</dbReference>
<evidence type="ECO:0000256" key="2">
    <source>
        <dbReference type="ARBA" id="ARBA00022553"/>
    </source>
</evidence>
<dbReference type="FunFam" id="1.10.10.10:FF:000018">
    <property type="entry name" value="DNA-binding response regulator ResD"/>
    <property type="match status" value="1"/>
</dbReference>
<dbReference type="Gene3D" id="6.10.250.690">
    <property type="match status" value="1"/>
</dbReference>
<evidence type="ECO:0000256" key="3">
    <source>
        <dbReference type="ARBA" id="ARBA00023012"/>
    </source>
</evidence>
<dbReference type="SMART" id="SM00862">
    <property type="entry name" value="Trans_reg_C"/>
    <property type="match status" value="1"/>
</dbReference>
<dbReference type="Pfam" id="PF00486">
    <property type="entry name" value="Trans_reg_C"/>
    <property type="match status" value="1"/>
</dbReference>
<dbReference type="FunFam" id="3.40.50.2300:FF:000001">
    <property type="entry name" value="DNA-binding response regulator PhoB"/>
    <property type="match status" value="1"/>
</dbReference>
<dbReference type="GO" id="GO:0000976">
    <property type="term" value="F:transcription cis-regulatory region binding"/>
    <property type="evidence" value="ECO:0007669"/>
    <property type="project" value="TreeGrafter"/>
</dbReference>
<comment type="function">
    <text evidence="7">May play the central regulatory role in sporulation. It may be an element of the effector pathway responsible for the activation of sporulation genes in response to nutritional stress. Spo0A may act in concert with spo0H (a sigma factor) to control the expression of some genes that are critical to the sporulation process.</text>
</comment>
<dbReference type="InterPro" id="IPR036388">
    <property type="entry name" value="WH-like_DNA-bd_sf"/>
</dbReference>
<keyword evidence="4" id="KW-0805">Transcription regulation</keyword>
<dbReference type="InterPro" id="IPR016032">
    <property type="entry name" value="Sig_transdc_resp-reg_C-effctor"/>
</dbReference>
<evidence type="ECO:0000313" key="12">
    <source>
        <dbReference type="EMBL" id="OWZ83570.1"/>
    </source>
</evidence>
<dbReference type="GO" id="GO:0000156">
    <property type="term" value="F:phosphorelay response regulator activity"/>
    <property type="evidence" value="ECO:0007669"/>
    <property type="project" value="TreeGrafter"/>
</dbReference>
<comment type="caution">
    <text evidence="12">The sequence shown here is derived from an EMBL/GenBank/DDBJ whole genome shotgun (WGS) entry which is preliminary data.</text>
</comment>
<accession>A0A226BZM0</accession>
<proteinExistence type="predicted"/>
<dbReference type="SUPFAM" id="SSF52172">
    <property type="entry name" value="CheY-like"/>
    <property type="match status" value="1"/>
</dbReference>
<keyword evidence="2 8" id="KW-0597">Phosphoprotein</keyword>
<dbReference type="OrthoDB" id="9790442at2"/>
<evidence type="ECO:0000256" key="9">
    <source>
        <dbReference type="PROSITE-ProRule" id="PRU01091"/>
    </source>
</evidence>
<evidence type="ECO:0000313" key="13">
    <source>
        <dbReference type="Proteomes" id="UP000214588"/>
    </source>
</evidence>
<dbReference type="PANTHER" id="PTHR48111">
    <property type="entry name" value="REGULATOR OF RPOS"/>
    <property type="match status" value="1"/>
</dbReference>
<feature type="domain" description="OmpR/PhoB-type" evidence="11">
    <location>
        <begin position="131"/>
        <end position="229"/>
    </location>
</feature>
<dbReference type="GO" id="GO:0006355">
    <property type="term" value="P:regulation of DNA-templated transcription"/>
    <property type="evidence" value="ECO:0007669"/>
    <property type="project" value="InterPro"/>
</dbReference>
<evidence type="ECO:0000256" key="4">
    <source>
        <dbReference type="ARBA" id="ARBA00023015"/>
    </source>
</evidence>
<feature type="domain" description="Response regulatory" evidence="10">
    <location>
        <begin position="5"/>
        <end position="121"/>
    </location>
</feature>
<evidence type="ECO:0000259" key="11">
    <source>
        <dbReference type="PROSITE" id="PS51755"/>
    </source>
</evidence>
<dbReference type="InterPro" id="IPR001789">
    <property type="entry name" value="Sig_transdc_resp-reg_receiver"/>
</dbReference>
<dbReference type="Gene3D" id="1.10.10.10">
    <property type="entry name" value="Winged helix-like DNA-binding domain superfamily/Winged helix DNA-binding domain"/>
    <property type="match status" value="1"/>
</dbReference>
<dbReference type="InterPro" id="IPR011006">
    <property type="entry name" value="CheY-like_superfamily"/>
</dbReference>
<sequence length="234" mass="27157">MVEQNILVLDDDKDLCNMVKMTLEHEGFVVDTAYDGNTGLSLVEKKSYLTIILDIMLPEMDGWEVCYKIRNLTNNNKVPIVMLTAKVDEDDKIMGLKLGADDYITKPFSPRELVARVRALIRREQDFKKADETLEKGELIVDSQSYKVYVKNQELDLPPKEFELIYLLVKNAGRVFTREDILEKIWGFSFAGGTRTVDEHIKRLRRKLENHSDYNYIQTVWGVGYKLEVKKDVE</sequence>
<evidence type="ECO:0000256" key="5">
    <source>
        <dbReference type="ARBA" id="ARBA00023125"/>
    </source>
</evidence>
<name>A0A226BZM0_9FIRM</name>
<keyword evidence="5 9" id="KW-0238">DNA-binding</keyword>
<feature type="modified residue" description="4-aspartylphosphate" evidence="8">
    <location>
        <position position="54"/>
    </location>
</feature>
<reference evidence="12 13" key="1">
    <citation type="submission" date="2017-06" db="EMBL/GenBank/DDBJ databases">
        <title>Draft Genome Sequence of Natranaerobius trueperi halophilic, alkalithermophilic bacteria from soda lakes.</title>
        <authorList>
            <person name="Zhao B."/>
        </authorList>
    </citation>
    <scope>NUCLEOTIDE SEQUENCE [LARGE SCALE GENOMIC DNA]</scope>
    <source>
        <strain evidence="12 13">DSM 18760</strain>
    </source>
</reference>
<dbReference type="PROSITE" id="PS51755">
    <property type="entry name" value="OMPR_PHOB"/>
    <property type="match status" value="1"/>
</dbReference>
<dbReference type="AlphaFoldDB" id="A0A226BZM0"/>
<keyword evidence="13" id="KW-1185">Reference proteome</keyword>
<evidence type="ECO:0000256" key="6">
    <source>
        <dbReference type="ARBA" id="ARBA00023163"/>
    </source>
</evidence>
<dbReference type="InterPro" id="IPR039420">
    <property type="entry name" value="WalR-like"/>
</dbReference>
<dbReference type="InterPro" id="IPR001867">
    <property type="entry name" value="OmpR/PhoB-type_DNA-bd"/>
</dbReference>
<evidence type="ECO:0000256" key="8">
    <source>
        <dbReference type="PROSITE-ProRule" id="PRU00169"/>
    </source>
</evidence>
<keyword evidence="3" id="KW-0902">Two-component regulatory system</keyword>
<feature type="DNA-binding region" description="OmpR/PhoB-type" evidence="9">
    <location>
        <begin position="131"/>
        <end position="229"/>
    </location>
</feature>